<protein>
    <recommendedName>
        <fullName evidence="1">PIN domain-containing protein</fullName>
    </recommendedName>
</protein>
<gene>
    <name evidence="2" type="ORF">SAE02_60370</name>
</gene>
<evidence type="ECO:0000313" key="2">
    <source>
        <dbReference type="EMBL" id="GEO41889.1"/>
    </source>
</evidence>
<reference evidence="2 3" key="1">
    <citation type="submission" date="2019-07" db="EMBL/GenBank/DDBJ databases">
        <title>Whole genome shotgun sequence of Skermanella aerolata NBRC 106429.</title>
        <authorList>
            <person name="Hosoyama A."/>
            <person name="Uohara A."/>
            <person name="Ohji S."/>
            <person name="Ichikawa N."/>
        </authorList>
    </citation>
    <scope>NUCLEOTIDE SEQUENCE [LARGE SCALE GENOMIC DNA]</scope>
    <source>
        <strain evidence="2 3">NBRC 106429</strain>
    </source>
</reference>
<feature type="domain" description="PIN" evidence="1">
    <location>
        <begin position="32"/>
        <end position="84"/>
    </location>
</feature>
<sequence>MTIGEIHRGIVKVQPDQPALALALRQWMCEIEDLGRGRIISVDSTVACRWAELRHTHPQRGLIDLLIAATASIHGMVMVTRNIRDFVDLEVSLLNPFAPL</sequence>
<dbReference type="SUPFAM" id="SSF88723">
    <property type="entry name" value="PIN domain-like"/>
    <property type="match status" value="1"/>
</dbReference>
<dbReference type="InterPro" id="IPR002716">
    <property type="entry name" value="PIN_dom"/>
</dbReference>
<dbReference type="AlphaFoldDB" id="A0A512DZM4"/>
<keyword evidence="3" id="KW-1185">Reference proteome</keyword>
<proteinExistence type="predicted"/>
<dbReference type="Pfam" id="PF01850">
    <property type="entry name" value="PIN"/>
    <property type="match status" value="1"/>
</dbReference>
<evidence type="ECO:0000259" key="1">
    <source>
        <dbReference type="Pfam" id="PF01850"/>
    </source>
</evidence>
<name>A0A512DZM4_9PROT</name>
<dbReference type="RefSeq" id="WP_052832238.1">
    <property type="nucleotide sequence ID" value="NZ_BJYZ01000033.1"/>
</dbReference>
<organism evidence="2 3">
    <name type="scientific">Skermanella aerolata</name>
    <dbReference type="NCBI Taxonomy" id="393310"/>
    <lineage>
        <taxon>Bacteria</taxon>
        <taxon>Pseudomonadati</taxon>
        <taxon>Pseudomonadota</taxon>
        <taxon>Alphaproteobacteria</taxon>
        <taxon>Rhodospirillales</taxon>
        <taxon>Azospirillaceae</taxon>
        <taxon>Skermanella</taxon>
    </lineage>
</organism>
<accession>A0A512DZM4</accession>
<dbReference type="EMBL" id="BJYZ01000033">
    <property type="protein sequence ID" value="GEO41889.1"/>
    <property type="molecule type" value="Genomic_DNA"/>
</dbReference>
<evidence type="ECO:0000313" key="3">
    <source>
        <dbReference type="Proteomes" id="UP000321523"/>
    </source>
</evidence>
<dbReference type="OrthoDB" id="7188375at2"/>
<dbReference type="Proteomes" id="UP000321523">
    <property type="component" value="Unassembled WGS sequence"/>
</dbReference>
<dbReference type="Gene3D" id="3.40.50.1010">
    <property type="entry name" value="5'-nuclease"/>
    <property type="match status" value="1"/>
</dbReference>
<comment type="caution">
    <text evidence="2">The sequence shown here is derived from an EMBL/GenBank/DDBJ whole genome shotgun (WGS) entry which is preliminary data.</text>
</comment>
<dbReference type="InterPro" id="IPR029060">
    <property type="entry name" value="PIN-like_dom_sf"/>
</dbReference>